<gene>
    <name evidence="1" type="ORF">FHS09_004166</name>
</gene>
<protein>
    <recommendedName>
        <fullName evidence="3">SMI1/KNR4 family protein</fullName>
    </recommendedName>
</protein>
<dbReference type="EMBL" id="JACHWZ010000028">
    <property type="protein sequence ID" value="MBB3063308.1"/>
    <property type="molecule type" value="Genomic_DNA"/>
</dbReference>
<dbReference type="RefSeq" id="WP_183463372.1">
    <property type="nucleotide sequence ID" value="NZ_JACHWZ010000028.1"/>
</dbReference>
<dbReference type="InterPro" id="IPR037883">
    <property type="entry name" value="Knr4/Smi1-like_sf"/>
</dbReference>
<accession>A0A7W4WGL3</accession>
<sequence length="149" mass="17112">MEFELPKLIEKEISIGLNGIITYSNLQSKDEQLGYSISIDGEPLFGFEEGDWQEGWYVIGRDTLCGDPIFVDLNGRDIPVFTAMHGMGEWQEICISGTYEGFLKSLSKLEDESDRNLSDNDTRIVLKEIKNYIGDAHLEFWERIIRIKI</sequence>
<reference evidence="1 2" key="1">
    <citation type="submission" date="2020-08" db="EMBL/GenBank/DDBJ databases">
        <title>Genomic Encyclopedia of Type Strains, Phase III (KMG-III): the genomes of soil and plant-associated and newly described type strains.</title>
        <authorList>
            <person name="Whitman W."/>
        </authorList>
    </citation>
    <scope>NUCLEOTIDE SEQUENCE [LARGE SCALE GENOMIC DNA]</scope>
    <source>
        <strain evidence="1 2">CECT 8799</strain>
    </source>
</reference>
<dbReference type="SUPFAM" id="SSF160631">
    <property type="entry name" value="SMI1/KNR4-like"/>
    <property type="match status" value="1"/>
</dbReference>
<dbReference type="Proteomes" id="UP000535937">
    <property type="component" value="Unassembled WGS sequence"/>
</dbReference>
<evidence type="ECO:0008006" key="3">
    <source>
        <dbReference type="Google" id="ProtNLM"/>
    </source>
</evidence>
<keyword evidence="2" id="KW-1185">Reference proteome</keyword>
<proteinExistence type="predicted"/>
<name>A0A7W4WGL3_9GAMM</name>
<evidence type="ECO:0000313" key="2">
    <source>
        <dbReference type="Proteomes" id="UP000535937"/>
    </source>
</evidence>
<evidence type="ECO:0000313" key="1">
    <source>
        <dbReference type="EMBL" id="MBB3063308.1"/>
    </source>
</evidence>
<organism evidence="1 2">
    <name type="scientific">Microbulbifer rhizosphaerae</name>
    <dbReference type="NCBI Taxonomy" id="1562603"/>
    <lineage>
        <taxon>Bacteria</taxon>
        <taxon>Pseudomonadati</taxon>
        <taxon>Pseudomonadota</taxon>
        <taxon>Gammaproteobacteria</taxon>
        <taxon>Cellvibrionales</taxon>
        <taxon>Microbulbiferaceae</taxon>
        <taxon>Microbulbifer</taxon>
    </lineage>
</organism>
<comment type="caution">
    <text evidence="1">The sequence shown here is derived from an EMBL/GenBank/DDBJ whole genome shotgun (WGS) entry which is preliminary data.</text>
</comment>
<dbReference type="AlphaFoldDB" id="A0A7W4WGL3"/>